<dbReference type="EMBL" id="KN846954">
    <property type="protein sequence ID" value="KIV78174.1"/>
    <property type="molecule type" value="Genomic_DNA"/>
</dbReference>
<feature type="region of interest" description="Disordered" evidence="1">
    <location>
        <begin position="351"/>
        <end position="372"/>
    </location>
</feature>
<dbReference type="Proteomes" id="UP000053599">
    <property type="component" value="Unassembled WGS sequence"/>
</dbReference>
<dbReference type="Gene3D" id="2.40.70.10">
    <property type="entry name" value="Acid Proteases"/>
    <property type="match status" value="1"/>
</dbReference>
<protein>
    <submittedName>
        <fullName evidence="2">Uncharacterized protein</fullName>
    </submittedName>
</protein>
<reference evidence="2 3" key="1">
    <citation type="submission" date="2015-01" db="EMBL/GenBank/DDBJ databases">
        <title>The Genome Sequence of Exophiala sideris CBS121828.</title>
        <authorList>
            <consortium name="The Broad Institute Genomics Platform"/>
            <person name="Cuomo C."/>
            <person name="de Hoog S."/>
            <person name="Gorbushina A."/>
            <person name="Stielow B."/>
            <person name="Teixiera M."/>
            <person name="Abouelleil A."/>
            <person name="Chapman S.B."/>
            <person name="Priest M."/>
            <person name="Young S.K."/>
            <person name="Wortman J."/>
            <person name="Nusbaum C."/>
            <person name="Birren B."/>
        </authorList>
    </citation>
    <scope>NUCLEOTIDE SEQUENCE [LARGE SCALE GENOMIC DNA]</scope>
    <source>
        <strain evidence="2 3">CBS 121828</strain>
    </source>
</reference>
<accession>A0A0D1YBI5</accession>
<proteinExistence type="predicted"/>
<dbReference type="AlphaFoldDB" id="A0A0D1YBI5"/>
<evidence type="ECO:0000313" key="2">
    <source>
        <dbReference type="EMBL" id="KIV78174.1"/>
    </source>
</evidence>
<evidence type="ECO:0000256" key="1">
    <source>
        <dbReference type="SAM" id="MobiDB-lite"/>
    </source>
</evidence>
<sequence>MSGVTILGSVRRDFLNTVTDLDVQIESMHDVVGRYGDLSRAVATATQLVHHVKLQRAIIFNTIGTLCRGAGIPPNITGDFDLRAQQDAEEKLNTYLGGSYDHFFATLKEITQDLCTVRRALLMMLLDASFDSNENRLLRLLKDRRSDGAASSLISSFDCIDVCRVNLEKLLANIVVSKGYIRTFSDTAQAIARAAATHDPNDVDRASINTMRILKRDEISLPYLTVSLSAGTNEGDSLLRSECAACLDTGAAAYFVSEELSKEIGIEPKAIPREEFTLANGQTIWLYAMVKLVFSWGEDKKDREKHWFYVMPGLITPLVLPNDFISRHEDIFMHANRGPTPKRIIATIGFPRRGKTRKEEDEKQASEVRRKN</sequence>
<dbReference type="CDD" id="cd00303">
    <property type="entry name" value="retropepsin_like"/>
    <property type="match status" value="1"/>
</dbReference>
<feature type="compositionally biased region" description="Basic and acidic residues" evidence="1">
    <location>
        <begin position="357"/>
        <end position="372"/>
    </location>
</feature>
<organism evidence="2 3">
    <name type="scientific">Exophiala sideris</name>
    <dbReference type="NCBI Taxonomy" id="1016849"/>
    <lineage>
        <taxon>Eukaryota</taxon>
        <taxon>Fungi</taxon>
        <taxon>Dikarya</taxon>
        <taxon>Ascomycota</taxon>
        <taxon>Pezizomycotina</taxon>
        <taxon>Eurotiomycetes</taxon>
        <taxon>Chaetothyriomycetidae</taxon>
        <taxon>Chaetothyriales</taxon>
        <taxon>Herpotrichiellaceae</taxon>
        <taxon>Exophiala</taxon>
    </lineage>
</organism>
<name>A0A0D1YBI5_9EURO</name>
<dbReference type="InterPro" id="IPR021109">
    <property type="entry name" value="Peptidase_aspartic_dom_sf"/>
</dbReference>
<dbReference type="HOGENOM" id="CLU_744007_0_0_1"/>
<gene>
    <name evidence="2" type="ORF">PV11_09917</name>
</gene>
<evidence type="ECO:0000313" key="3">
    <source>
        <dbReference type="Proteomes" id="UP000053599"/>
    </source>
</evidence>